<dbReference type="InterPro" id="IPR004358">
    <property type="entry name" value="Sig_transdc_His_kin-like_C"/>
</dbReference>
<dbReference type="CDD" id="cd00082">
    <property type="entry name" value="HisKA"/>
    <property type="match status" value="1"/>
</dbReference>
<dbReference type="InterPro" id="IPR003660">
    <property type="entry name" value="HAMP_dom"/>
</dbReference>
<dbReference type="Proteomes" id="UP000189735">
    <property type="component" value="Unassembled WGS sequence"/>
</dbReference>
<feature type="transmembrane region" description="Helical" evidence="12">
    <location>
        <begin position="166"/>
        <end position="193"/>
    </location>
</feature>
<dbReference type="RefSeq" id="WP_078713231.1">
    <property type="nucleotide sequence ID" value="NZ_FUYG01000001.1"/>
</dbReference>
<evidence type="ECO:0000313" key="15">
    <source>
        <dbReference type="EMBL" id="SKA82662.1"/>
    </source>
</evidence>
<feature type="domain" description="Histidine kinase" evidence="13">
    <location>
        <begin position="267"/>
        <end position="488"/>
    </location>
</feature>
<dbReference type="InterPro" id="IPR003661">
    <property type="entry name" value="HisK_dim/P_dom"/>
</dbReference>
<evidence type="ECO:0000256" key="1">
    <source>
        <dbReference type="ARBA" id="ARBA00000085"/>
    </source>
</evidence>
<evidence type="ECO:0000256" key="11">
    <source>
        <dbReference type="SAM" id="MobiDB-lite"/>
    </source>
</evidence>
<comment type="subcellular location">
    <subcellularLocation>
        <location evidence="2">Cell membrane</location>
    </subcellularLocation>
</comment>
<evidence type="ECO:0000256" key="7">
    <source>
        <dbReference type="ARBA" id="ARBA00022777"/>
    </source>
</evidence>
<accession>A0A1T4WZ73</accession>
<dbReference type="PRINTS" id="PR00344">
    <property type="entry name" value="BCTRLSENSOR"/>
</dbReference>
<dbReference type="InterPro" id="IPR036890">
    <property type="entry name" value="HATPase_C_sf"/>
</dbReference>
<dbReference type="Gene3D" id="1.10.287.130">
    <property type="match status" value="1"/>
</dbReference>
<keyword evidence="7 15" id="KW-0418">Kinase</keyword>
<evidence type="ECO:0000256" key="3">
    <source>
        <dbReference type="ARBA" id="ARBA00012438"/>
    </source>
</evidence>
<dbReference type="EMBL" id="FUYG01000001">
    <property type="protein sequence ID" value="SKA82662.1"/>
    <property type="molecule type" value="Genomic_DNA"/>
</dbReference>
<evidence type="ECO:0000259" key="14">
    <source>
        <dbReference type="PROSITE" id="PS50885"/>
    </source>
</evidence>
<name>A0A1T4WZ73_9MICO</name>
<keyword evidence="6 12" id="KW-0812">Transmembrane</keyword>
<dbReference type="Pfam" id="PF02518">
    <property type="entry name" value="HATPase_c"/>
    <property type="match status" value="1"/>
</dbReference>
<evidence type="ECO:0000256" key="4">
    <source>
        <dbReference type="ARBA" id="ARBA00022553"/>
    </source>
</evidence>
<dbReference type="Gene3D" id="6.10.340.10">
    <property type="match status" value="1"/>
</dbReference>
<dbReference type="CDD" id="cd00075">
    <property type="entry name" value="HATPase"/>
    <property type="match status" value="1"/>
</dbReference>
<evidence type="ECO:0000259" key="13">
    <source>
        <dbReference type="PROSITE" id="PS50109"/>
    </source>
</evidence>
<dbReference type="GO" id="GO:0000155">
    <property type="term" value="F:phosphorelay sensor kinase activity"/>
    <property type="evidence" value="ECO:0007669"/>
    <property type="project" value="InterPro"/>
</dbReference>
<evidence type="ECO:0000256" key="8">
    <source>
        <dbReference type="ARBA" id="ARBA00022989"/>
    </source>
</evidence>
<feature type="domain" description="HAMP" evidence="14">
    <location>
        <begin position="190"/>
        <end position="252"/>
    </location>
</feature>
<keyword evidence="4" id="KW-0597">Phosphoprotein</keyword>
<dbReference type="SUPFAM" id="SSF55874">
    <property type="entry name" value="ATPase domain of HSP90 chaperone/DNA topoisomerase II/histidine kinase"/>
    <property type="match status" value="1"/>
</dbReference>
<dbReference type="Gene3D" id="3.30.565.10">
    <property type="entry name" value="Histidine kinase-like ATPase, C-terminal domain"/>
    <property type="match status" value="1"/>
</dbReference>
<dbReference type="InterPro" id="IPR003594">
    <property type="entry name" value="HATPase_dom"/>
</dbReference>
<proteinExistence type="predicted"/>
<evidence type="ECO:0000313" key="16">
    <source>
        <dbReference type="Proteomes" id="UP000189735"/>
    </source>
</evidence>
<dbReference type="PROSITE" id="PS50885">
    <property type="entry name" value="HAMP"/>
    <property type="match status" value="1"/>
</dbReference>
<evidence type="ECO:0000256" key="12">
    <source>
        <dbReference type="SAM" id="Phobius"/>
    </source>
</evidence>
<evidence type="ECO:0000256" key="5">
    <source>
        <dbReference type="ARBA" id="ARBA00022679"/>
    </source>
</evidence>
<dbReference type="FunFam" id="1.10.287.130:FF:000001">
    <property type="entry name" value="Two-component sensor histidine kinase"/>
    <property type="match status" value="1"/>
</dbReference>
<feature type="region of interest" description="Disordered" evidence="11">
    <location>
        <begin position="49"/>
        <end position="73"/>
    </location>
</feature>
<evidence type="ECO:0000256" key="10">
    <source>
        <dbReference type="ARBA" id="ARBA00023136"/>
    </source>
</evidence>
<dbReference type="SMART" id="SM00387">
    <property type="entry name" value="HATPase_c"/>
    <property type="match status" value="1"/>
</dbReference>
<comment type="catalytic activity">
    <reaction evidence="1">
        <text>ATP + protein L-histidine = ADP + protein N-phospho-L-histidine.</text>
        <dbReference type="EC" id="2.7.13.3"/>
    </reaction>
</comment>
<keyword evidence="5" id="KW-0808">Transferase</keyword>
<organism evidence="15 16">
    <name type="scientific">Agreia bicolorata</name>
    <dbReference type="NCBI Taxonomy" id="110935"/>
    <lineage>
        <taxon>Bacteria</taxon>
        <taxon>Bacillati</taxon>
        <taxon>Actinomycetota</taxon>
        <taxon>Actinomycetes</taxon>
        <taxon>Micrococcales</taxon>
        <taxon>Microbacteriaceae</taxon>
        <taxon>Agreia</taxon>
    </lineage>
</organism>
<dbReference type="InterPro" id="IPR036097">
    <property type="entry name" value="HisK_dim/P_sf"/>
</dbReference>
<dbReference type="InterPro" id="IPR050428">
    <property type="entry name" value="TCS_sensor_his_kinase"/>
</dbReference>
<reference evidence="16" key="1">
    <citation type="submission" date="2017-02" db="EMBL/GenBank/DDBJ databases">
        <authorList>
            <person name="Varghese N."/>
            <person name="Submissions S."/>
        </authorList>
    </citation>
    <scope>NUCLEOTIDE SEQUENCE [LARGE SCALE GENOMIC DNA]</scope>
    <source>
        <strain evidence="16">VKM Ac-2052</strain>
    </source>
</reference>
<dbReference type="InterPro" id="IPR005467">
    <property type="entry name" value="His_kinase_dom"/>
</dbReference>
<sequence>MTLRNRLILSVLALITLVGLTIGVVSSVALNGFLLGRLDSQLQTATNRSLTSIDRHRPESGLTGTGSSGDPAFVGGPGQAAGTLGGFTRSGVVDRAAIVDSAGVVQQLSAEQLDILSALIVTKAPQTVSLGGSLGDYRVAFDRSPSGDGIIVGLPLSDVTATVTQLVIVTVAVTVGGLIVAALLGTVLIRLALRPLDRVEAMATRVTRLRLDRGDVVLAERVPDADADLRTEVGRVGASLNKMLGHLASALASRQASENKMRQFVADASHELRTPLASIRGYAELTRRGDFELPVDVSHSLGRIESEATRMTSLVEDLLLLARLDEGPAIENAPVDLTRLLVDAVSDAHVAAGDHEWVLDLPEEPIEVSGDGPRLYQVVSNLLANARVHTPAGTEVTVSLASKVDASGSSSAIITVSDDGPGIDPLLVDTLFERFVRGDVSRFRQAGSTSTGLGLAIVRAVVDAHGGSVEVASRPGNTEFRIVLPLRGHSPLGEAVLGRGSN</sequence>
<dbReference type="CDD" id="cd06225">
    <property type="entry name" value="HAMP"/>
    <property type="match status" value="1"/>
</dbReference>
<dbReference type="PANTHER" id="PTHR45436:SF5">
    <property type="entry name" value="SENSOR HISTIDINE KINASE TRCS"/>
    <property type="match status" value="1"/>
</dbReference>
<protein>
    <recommendedName>
        <fullName evidence="3">histidine kinase</fullName>
        <ecNumber evidence="3">2.7.13.3</ecNumber>
    </recommendedName>
</protein>
<dbReference type="SMART" id="SM00304">
    <property type="entry name" value="HAMP"/>
    <property type="match status" value="1"/>
</dbReference>
<keyword evidence="9" id="KW-0902">Two-component regulatory system</keyword>
<evidence type="ECO:0000256" key="2">
    <source>
        <dbReference type="ARBA" id="ARBA00004236"/>
    </source>
</evidence>
<dbReference type="AlphaFoldDB" id="A0A1T4WZ73"/>
<dbReference type="PROSITE" id="PS50109">
    <property type="entry name" value="HIS_KIN"/>
    <property type="match status" value="1"/>
</dbReference>
<gene>
    <name evidence="15" type="ORF">SAMN06295879_0505</name>
</gene>
<dbReference type="PANTHER" id="PTHR45436">
    <property type="entry name" value="SENSOR HISTIDINE KINASE YKOH"/>
    <property type="match status" value="1"/>
</dbReference>
<dbReference type="SMART" id="SM00388">
    <property type="entry name" value="HisKA"/>
    <property type="match status" value="1"/>
</dbReference>
<evidence type="ECO:0000256" key="9">
    <source>
        <dbReference type="ARBA" id="ARBA00023012"/>
    </source>
</evidence>
<keyword evidence="10 12" id="KW-0472">Membrane</keyword>
<dbReference type="GO" id="GO:0005886">
    <property type="term" value="C:plasma membrane"/>
    <property type="evidence" value="ECO:0007669"/>
    <property type="project" value="UniProtKB-SubCell"/>
</dbReference>
<evidence type="ECO:0000256" key="6">
    <source>
        <dbReference type="ARBA" id="ARBA00022692"/>
    </source>
</evidence>
<dbReference type="EC" id="2.7.13.3" evidence="3"/>
<keyword evidence="8 12" id="KW-1133">Transmembrane helix</keyword>
<dbReference type="SUPFAM" id="SSF47384">
    <property type="entry name" value="Homodimeric domain of signal transducing histidine kinase"/>
    <property type="match status" value="1"/>
</dbReference>
<dbReference type="Pfam" id="PF00512">
    <property type="entry name" value="HisKA"/>
    <property type="match status" value="1"/>
</dbReference>